<name>B0CZU3_LACBS</name>
<dbReference type="HOGENOM" id="CLU_3125288_0_0_1"/>
<feature type="compositionally biased region" description="Polar residues" evidence="1">
    <location>
        <begin position="15"/>
        <end position="25"/>
    </location>
</feature>
<protein>
    <submittedName>
        <fullName evidence="2">Predicted protein</fullName>
    </submittedName>
</protein>
<reference evidence="2 3" key="1">
    <citation type="journal article" date="2008" name="Nature">
        <title>The genome of Laccaria bicolor provides insights into mycorrhizal symbiosis.</title>
        <authorList>
            <person name="Martin F."/>
            <person name="Aerts A."/>
            <person name="Ahren D."/>
            <person name="Brun A."/>
            <person name="Danchin E.G.J."/>
            <person name="Duchaussoy F."/>
            <person name="Gibon J."/>
            <person name="Kohler A."/>
            <person name="Lindquist E."/>
            <person name="Pereda V."/>
            <person name="Salamov A."/>
            <person name="Shapiro H.J."/>
            <person name="Wuyts J."/>
            <person name="Blaudez D."/>
            <person name="Buee M."/>
            <person name="Brokstein P."/>
            <person name="Canbaeck B."/>
            <person name="Cohen D."/>
            <person name="Courty P.E."/>
            <person name="Coutinho P.M."/>
            <person name="Delaruelle C."/>
            <person name="Detter J.C."/>
            <person name="Deveau A."/>
            <person name="DiFazio S."/>
            <person name="Duplessis S."/>
            <person name="Fraissinet-Tachet L."/>
            <person name="Lucic E."/>
            <person name="Frey-Klett P."/>
            <person name="Fourrey C."/>
            <person name="Feussner I."/>
            <person name="Gay G."/>
            <person name="Grimwood J."/>
            <person name="Hoegger P.J."/>
            <person name="Jain P."/>
            <person name="Kilaru S."/>
            <person name="Labbe J."/>
            <person name="Lin Y.C."/>
            <person name="Legue V."/>
            <person name="Le Tacon F."/>
            <person name="Marmeisse R."/>
            <person name="Melayah D."/>
            <person name="Montanini B."/>
            <person name="Muratet M."/>
            <person name="Nehls U."/>
            <person name="Niculita-Hirzel H."/>
            <person name="Oudot-Le Secq M.P."/>
            <person name="Peter M."/>
            <person name="Quesneville H."/>
            <person name="Rajashekar B."/>
            <person name="Reich M."/>
            <person name="Rouhier N."/>
            <person name="Schmutz J."/>
            <person name="Yin T."/>
            <person name="Chalot M."/>
            <person name="Henrissat B."/>
            <person name="Kuees U."/>
            <person name="Lucas S."/>
            <person name="Van de Peer Y."/>
            <person name="Podila G.K."/>
            <person name="Polle A."/>
            <person name="Pukkila P.J."/>
            <person name="Richardson P.M."/>
            <person name="Rouze P."/>
            <person name="Sanders I.R."/>
            <person name="Stajich J.E."/>
            <person name="Tunlid A."/>
            <person name="Tuskan G."/>
            <person name="Grigoriev I.V."/>
        </authorList>
    </citation>
    <scope>NUCLEOTIDE SEQUENCE [LARGE SCALE GENOMIC DNA]</scope>
    <source>
        <strain evidence="3">S238N-H82 / ATCC MYA-4686</strain>
    </source>
</reference>
<accession>B0CZU3</accession>
<dbReference type="Proteomes" id="UP000001194">
    <property type="component" value="Unassembled WGS sequence"/>
</dbReference>
<dbReference type="KEGG" id="lbc:LACBIDRAFT_311359"/>
<dbReference type="GeneID" id="6072498"/>
<sequence length="50" mass="5376">MFHGPLLTATDEKYQPTQSCHSQPPSTAPPILQNAHKPPPSSPKSQTAQP</sequence>
<evidence type="ECO:0000256" key="1">
    <source>
        <dbReference type="SAM" id="MobiDB-lite"/>
    </source>
</evidence>
<dbReference type="EMBL" id="DS547094">
    <property type="protein sequence ID" value="EDR12212.1"/>
    <property type="molecule type" value="Genomic_DNA"/>
</dbReference>
<proteinExistence type="predicted"/>
<evidence type="ECO:0000313" key="2">
    <source>
        <dbReference type="EMBL" id="EDR12212.1"/>
    </source>
</evidence>
<evidence type="ECO:0000313" key="3">
    <source>
        <dbReference type="Proteomes" id="UP000001194"/>
    </source>
</evidence>
<dbReference type="AlphaFoldDB" id="B0CZU3"/>
<dbReference type="RefSeq" id="XP_001876476.1">
    <property type="nucleotide sequence ID" value="XM_001876441.1"/>
</dbReference>
<feature type="region of interest" description="Disordered" evidence="1">
    <location>
        <begin position="1"/>
        <end position="50"/>
    </location>
</feature>
<gene>
    <name evidence="2" type="ORF">LACBIDRAFT_311359</name>
</gene>
<keyword evidence="3" id="KW-1185">Reference proteome</keyword>
<dbReference type="InParanoid" id="B0CZU3"/>
<organism evidence="3">
    <name type="scientific">Laccaria bicolor (strain S238N-H82 / ATCC MYA-4686)</name>
    <name type="common">Bicoloured deceiver</name>
    <name type="synonym">Laccaria laccata var. bicolor</name>
    <dbReference type="NCBI Taxonomy" id="486041"/>
    <lineage>
        <taxon>Eukaryota</taxon>
        <taxon>Fungi</taxon>
        <taxon>Dikarya</taxon>
        <taxon>Basidiomycota</taxon>
        <taxon>Agaricomycotina</taxon>
        <taxon>Agaricomycetes</taxon>
        <taxon>Agaricomycetidae</taxon>
        <taxon>Agaricales</taxon>
        <taxon>Agaricineae</taxon>
        <taxon>Hydnangiaceae</taxon>
        <taxon>Laccaria</taxon>
    </lineage>
</organism>